<feature type="chain" id="PRO_5043882516" description="Gastrin-releasing peptide" evidence="1">
    <location>
        <begin position="32"/>
        <end position="109"/>
    </location>
</feature>
<accession>A0AAQ6IFN1</accession>
<name>A0AAQ6IFN1_ANATE</name>
<protein>
    <recommendedName>
        <fullName evidence="4">Gastrin-releasing peptide</fullName>
    </recommendedName>
</protein>
<evidence type="ECO:0000313" key="3">
    <source>
        <dbReference type="Proteomes" id="UP000265040"/>
    </source>
</evidence>
<reference evidence="2" key="2">
    <citation type="submission" date="2025-08" db="UniProtKB">
        <authorList>
            <consortium name="Ensembl"/>
        </authorList>
    </citation>
    <scope>IDENTIFICATION</scope>
</reference>
<organism evidence="2 3">
    <name type="scientific">Anabas testudineus</name>
    <name type="common">Climbing perch</name>
    <name type="synonym">Anthias testudineus</name>
    <dbReference type="NCBI Taxonomy" id="64144"/>
    <lineage>
        <taxon>Eukaryota</taxon>
        <taxon>Metazoa</taxon>
        <taxon>Chordata</taxon>
        <taxon>Craniata</taxon>
        <taxon>Vertebrata</taxon>
        <taxon>Euteleostomi</taxon>
        <taxon>Actinopterygii</taxon>
        <taxon>Neopterygii</taxon>
        <taxon>Teleostei</taxon>
        <taxon>Neoteleostei</taxon>
        <taxon>Acanthomorphata</taxon>
        <taxon>Anabantaria</taxon>
        <taxon>Anabantiformes</taxon>
        <taxon>Anabantoidei</taxon>
        <taxon>Anabantidae</taxon>
        <taxon>Anabas</taxon>
    </lineage>
</organism>
<evidence type="ECO:0000313" key="2">
    <source>
        <dbReference type="Ensembl" id="ENSATEP00000073566.1"/>
    </source>
</evidence>
<reference evidence="2" key="3">
    <citation type="submission" date="2025-09" db="UniProtKB">
        <authorList>
            <consortium name="Ensembl"/>
        </authorList>
    </citation>
    <scope>IDENTIFICATION</scope>
</reference>
<dbReference type="Ensembl" id="ENSATET00000074263.1">
    <property type="protein sequence ID" value="ENSATEP00000073566.1"/>
    <property type="gene ID" value="ENSATEG00000031463.1"/>
</dbReference>
<proteinExistence type="predicted"/>
<keyword evidence="3" id="KW-1185">Reference proteome</keyword>
<evidence type="ECO:0008006" key="4">
    <source>
        <dbReference type="Google" id="ProtNLM"/>
    </source>
</evidence>
<dbReference type="AlphaFoldDB" id="A0AAQ6IFN1"/>
<dbReference type="GeneTree" id="ENSGT00650000094838"/>
<sequence length="109" mass="12626">MSGVCLCYPRTCRPLWPVFLFLATLPSVLHSIESPAAVVGKMYPRGNHWAVGRRHVYLEIYIMVVDLTSFFCERHLQVFWLCVYFFLFSSLQMSDLLHLAVHLQDSDST</sequence>
<keyword evidence="1" id="KW-0732">Signal</keyword>
<feature type="signal peptide" evidence="1">
    <location>
        <begin position="1"/>
        <end position="31"/>
    </location>
</feature>
<dbReference type="Proteomes" id="UP000265040">
    <property type="component" value="Chromosome 12"/>
</dbReference>
<evidence type="ECO:0000256" key="1">
    <source>
        <dbReference type="SAM" id="SignalP"/>
    </source>
</evidence>
<reference evidence="2 3" key="1">
    <citation type="submission" date="2021-04" db="EMBL/GenBank/DDBJ databases">
        <authorList>
            <consortium name="Wellcome Sanger Institute Data Sharing"/>
        </authorList>
    </citation>
    <scope>NUCLEOTIDE SEQUENCE [LARGE SCALE GENOMIC DNA]</scope>
</reference>